<evidence type="ECO:0000259" key="2">
    <source>
        <dbReference type="PROSITE" id="PS50110"/>
    </source>
</evidence>
<accession>A0A1H9DD58</accession>
<feature type="modified residue" description="4-aspartylphosphate" evidence="1">
    <location>
        <position position="56"/>
    </location>
</feature>
<dbReference type="CDD" id="cd00077">
    <property type="entry name" value="HDc"/>
    <property type="match status" value="1"/>
</dbReference>
<dbReference type="SUPFAM" id="SSF109604">
    <property type="entry name" value="HD-domain/PDEase-like"/>
    <property type="match status" value="1"/>
</dbReference>
<dbReference type="GO" id="GO:0000160">
    <property type="term" value="P:phosphorelay signal transduction system"/>
    <property type="evidence" value="ECO:0007669"/>
    <property type="project" value="InterPro"/>
</dbReference>
<dbReference type="PROSITE" id="PS51832">
    <property type="entry name" value="HD_GYP"/>
    <property type="match status" value="1"/>
</dbReference>
<evidence type="ECO:0000313" key="5">
    <source>
        <dbReference type="Proteomes" id="UP000199766"/>
    </source>
</evidence>
<dbReference type="STRING" id="180197.SAMN02982919_00003"/>
<organism evidence="4 5">
    <name type="scientific">Giesbergeria anulus</name>
    <dbReference type="NCBI Taxonomy" id="180197"/>
    <lineage>
        <taxon>Bacteria</taxon>
        <taxon>Pseudomonadati</taxon>
        <taxon>Pseudomonadota</taxon>
        <taxon>Betaproteobacteria</taxon>
        <taxon>Burkholderiales</taxon>
        <taxon>Comamonadaceae</taxon>
        <taxon>Giesbergeria</taxon>
    </lineage>
</organism>
<name>A0A1H9DD58_9BURK</name>
<dbReference type="InterPro" id="IPR003607">
    <property type="entry name" value="HD/PDEase_dom"/>
</dbReference>
<protein>
    <submittedName>
        <fullName evidence="4">Putative two-component system response regulator</fullName>
    </submittedName>
</protein>
<dbReference type="Pfam" id="PF00072">
    <property type="entry name" value="Response_reg"/>
    <property type="match status" value="1"/>
</dbReference>
<dbReference type="Proteomes" id="UP000199766">
    <property type="component" value="Unassembled WGS sequence"/>
</dbReference>
<dbReference type="AlphaFoldDB" id="A0A1H9DD58"/>
<dbReference type="SMART" id="SM00448">
    <property type="entry name" value="REC"/>
    <property type="match status" value="1"/>
</dbReference>
<dbReference type="SUPFAM" id="SSF52172">
    <property type="entry name" value="CheY-like"/>
    <property type="match status" value="1"/>
</dbReference>
<keyword evidence="1" id="KW-0597">Phosphoprotein</keyword>
<dbReference type="Gene3D" id="1.10.3210.10">
    <property type="entry name" value="Hypothetical protein af1432"/>
    <property type="match status" value="1"/>
</dbReference>
<dbReference type="SMART" id="SM00471">
    <property type="entry name" value="HDc"/>
    <property type="match status" value="1"/>
</dbReference>
<dbReference type="RefSeq" id="WP_091450874.1">
    <property type="nucleotide sequence ID" value="NZ_FOGD01000001.1"/>
</dbReference>
<evidence type="ECO:0000313" key="4">
    <source>
        <dbReference type="EMBL" id="SEQ11311.1"/>
    </source>
</evidence>
<dbReference type="InterPro" id="IPR011006">
    <property type="entry name" value="CheY-like_superfamily"/>
</dbReference>
<dbReference type="OrthoDB" id="9774747at2"/>
<gene>
    <name evidence="4" type="ORF">SAMN02982919_00003</name>
</gene>
<dbReference type="CDD" id="cd19920">
    <property type="entry name" value="REC_PA4781-like"/>
    <property type="match status" value="1"/>
</dbReference>
<dbReference type="EMBL" id="FOGD01000001">
    <property type="protein sequence ID" value="SEQ11311.1"/>
    <property type="molecule type" value="Genomic_DNA"/>
</dbReference>
<dbReference type="GO" id="GO:0008081">
    <property type="term" value="F:phosphoric diester hydrolase activity"/>
    <property type="evidence" value="ECO:0007669"/>
    <property type="project" value="UniProtKB-ARBA"/>
</dbReference>
<dbReference type="PANTHER" id="PTHR45228:SF5">
    <property type="entry name" value="CYCLIC DI-GMP PHOSPHODIESTERASE VC_1348-RELATED"/>
    <property type="match status" value="1"/>
</dbReference>
<feature type="domain" description="HD-GYP" evidence="3">
    <location>
        <begin position="143"/>
        <end position="353"/>
    </location>
</feature>
<sequence>MPEKRQIVLVVDDTPENIEVLRQLLRADYTIHAAISGEKGLEIARKLPQPDIILLDIMMPGIDGYEVCRQLKNDPLTAHIPVVFISALDQVGHETLGLELGAVDYIRKPFEPVLVKARVRNHLVLKRYEQELEALVRARTAELALTQQITIEALANLAEFRDNETGGHIKRTQNYVRALTQHLSTQGPYQHLLDPVSVEMLYRCAPLHDIGKVAIRDMVLLKPGRLTPEEFEEMKQHVIYGAKALEVAEGSQGESVFLQFARQIILGHHERWDGKGYPQGLKGTEIALPGRIMAVADVYDALISRRVYKPAYSHARATEIIVEGSGSHFDPVVVDAFMALGDEFRTIALTHADEGMETWI</sequence>
<evidence type="ECO:0000256" key="1">
    <source>
        <dbReference type="PROSITE-ProRule" id="PRU00169"/>
    </source>
</evidence>
<dbReference type="PANTHER" id="PTHR45228">
    <property type="entry name" value="CYCLIC DI-GMP PHOSPHODIESTERASE TM_0186-RELATED"/>
    <property type="match status" value="1"/>
</dbReference>
<dbReference type="Gene3D" id="3.40.50.2300">
    <property type="match status" value="1"/>
</dbReference>
<proteinExistence type="predicted"/>
<evidence type="ECO:0000259" key="3">
    <source>
        <dbReference type="PROSITE" id="PS51832"/>
    </source>
</evidence>
<reference evidence="4 5" key="1">
    <citation type="submission" date="2016-10" db="EMBL/GenBank/DDBJ databases">
        <authorList>
            <person name="de Groot N.N."/>
        </authorList>
    </citation>
    <scope>NUCLEOTIDE SEQUENCE [LARGE SCALE GENOMIC DNA]</scope>
    <source>
        <strain evidence="4 5">ATCC 35958</strain>
    </source>
</reference>
<dbReference type="InterPro" id="IPR001789">
    <property type="entry name" value="Sig_transdc_resp-reg_receiver"/>
</dbReference>
<feature type="domain" description="Response regulatory" evidence="2">
    <location>
        <begin position="7"/>
        <end position="123"/>
    </location>
</feature>
<dbReference type="Pfam" id="PF13487">
    <property type="entry name" value="HD_5"/>
    <property type="match status" value="1"/>
</dbReference>
<dbReference type="PROSITE" id="PS50110">
    <property type="entry name" value="RESPONSE_REGULATORY"/>
    <property type="match status" value="1"/>
</dbReference>
<keyword evidence="5" id="KW-1185">Reference proteome</keyword>
<dbReference type="InterPro" id="IPR052020">
    <property type="entry name" value="Cyclic_di-GMP/3'3'-cGAMP_PDE"/>
</dbReference>
<dbReference type="InterPro" id="IPR037522">
    <property type="entry name" value="HD_GYP_dom"/>
</dbReference>